<dbReference type="PATRIC" id="fig|1117379.3.peg.455"/>
<keyword evidence="3" id="KW-1185">Reference proteome</keyword>
<comment type="caution">
    <text evidence="2">The sequence shown here is derived from an EMBL/GenBank/DDBJ whole genome shotgun (WGS) entry which is preliminary data.</text>
</comment>
<evidence type="ECO:0000256" key="1">
    <source>
        <dbReference type="SAM" id="MobiDB-lite"/>
    </source>
</evidence>
<reference evidence="2 3" key="1">
    <citation type="journal article" date="2012" name="Front. Microbiol.">
        <title>Redundancy and modularity in membrane-associated dissimilatory nitrate reduction in Bacillus.</title>
        <authorList>
            <person name="Heylen K."/>
            <person name="Keltjens J."/>
        </authorList>
    </citation>
    <scope>NUCLEOTIDE SEQUENCE [LARGE SCALE GENOMIC DNA]</scope>
    <source>
        <strain evidence="3">LMG 21833T</strain>
    </source>
</reference>
<evidence type="ECO:0000313" key="3">
    <source>
        <dbReference type="Proteomes" id="UP000006316"/>
    </source>
</evidence>
<sequence length="141" mass="16616">MLHKQEELKGKIESIKQAIESGDYQHQVPMMKVQFAEMFEEVRNDICFFHVNYFHPDYTTHFKTFISMVRKAKNELLADLQDVSALLSARKKHEKQILSILNRLLDTDLRFKPVQKKIDGWKDGNTRNANKEPKRKLLSAK</sequence>
<evidence type="ECO:0000313" key="2">
    <source>
        <dbReference type="EMBL" id="EKN71297.1"/>
    </source>
</evidence>
<proteinExistence type="predicted"/>
<protein>
    <submittedName>
        <fullName evidence="2">Uncharacterized protein</fullName>
    </submittedName>
</protein>
<accession>K6DFG6</accession>
<dbReference type="EMBL" id="AJLS01000011">
    <property type="protein sequence ID" value="EKN71297.1"/>
    <property type="molecule type" value="Genomic_DNA"/>
</dbReference>
<dbReference type="RefSeq" id="WP_007083474.1">
    <property type="nucleotide sequence ID" value="NZ_AJLS01000011.1"/>
</dbReference>
<feature type="region of interest" description="Disordered" evidence="1">
    <location>
        <begin position="122"/>
        <end position="141"/>
    </location>
</feature>
<dbReference type="AlphaFoldDB" id="K6DFG6"/>
<dbReference type="Proteomes" id="UP000006316">
    <property type="component" value="Unassembled WGS sequence"/>
</dbReference>
<dbReference type="STRING" id="1117379.BABA_02157"/>
<dbReference type="eggNOG" id="ENOG502ZUH9">
    <property type="taxonomic scope" value="Bacteria"/>
</dbReference>
<feature type="compositionally biased region" description="Basic and acidic residues" evidence="1">
    <location>
        <begin position="122"/>
        <end position="132"/>
    </location>
</feature>
<organism evidence="2 3">
    <name type="scientific">Neobacillus bataviensis LMG 21833</name>
    <dbReference type="NCBI Taxonomy" id="1117379"/>
    <lineage>
        <taxon>Bacteria</taxon>
        <taxon>Bacillati</taxon>
        <taxon>Bacillota</taxon>
        <taxon>Bacilli</taxon>
        <taxon>Bacillales</taxon>
        <taxon>Bacillaceae</taxon>
        <taxon>Neobacillus</taxon>
    </lineage>
</organism>
<gene>
    <name evidence="2" type="ORF">BABA_02157</name>
</gene>
<name>K6DFG6_9BACI</name>